<evidence type="ECO:0000259" key="8">
    <source>
        <dbReference type="Pfam" id="PF01494"/>
    </source>
</evidence>
<evidence type="ECO:0000256" key="6">
    <source>
        <dbReference type="SAM" id="MobiDB-lite"/>
    </source>
</evidence>
<proteinExistence type="inferred from homology"/>
<evidence type="ECO:0000256" key="4">
    <source>
        <dbReference type="ARBA" id="ARBA00023002"/>
    </source>
</evidence>
<dbReference type="Gene3D" id="3.50.50.60">
    <property type="entry name" value="FAD/NAD(P)-binding domain"/>
    <property type="match status" value="1"/>
</dbReference>
<comment type="similarity">
    <text evidence="1">Belongs to the paxM FAD-dependent monooxygenase family.</text>
</comment>
<comment type="caution">
    <text evidence="9">The sequence shown here is derived from an EMBL/GenBank/DDBJ whole genome shotgun (WGS) entry which is preliminary data.</text>
</comment>
<dbReference type="OrthoDB" id="406733at2759"/>
<feature type="compositionally biased region" description="Polar residues" evidence="6">
    <location>
        <begin position="893"/>
        <end position="910"/>
    </location>
</feature>
<dbReference type="InterPro" id="IPR008928">
    <property type="entry name" value="6-hairpin_glycosidase_sf"/>
</dbReference>
<protein>
    <recommendedName>
        <fullName evidence="11">FAD-binding domain-containing protein</fullName>
    </recommendedName>
</protein>
<dbReference type="InterPro" id="IPR012341">
    <property type="entry name" value="6hp_glycosidase-like_sf"/>
</dbReference>
<keyword evidence="4" id="KW-0560">Oxidoreductase</keyword>
<keyword evidence="10" id="KW-1185">Reference proteome</keyword>
<evidence type="ECO:0000256" key="5">
    <source>
        <dbReference type="ARBA" id="ARBA00023033"/>
    </source>
</evidence>
<dbReference type="SUPFAM" id="SSF51905">
    <property type="entry name" value="FAD/NAD(P)-binding domain"/>
    <property type="match status" value="1"/>
</dbReference>
<dbReference type="EMBL" id="SGPK01000159">
    <property type="protein sequence ID" value="THH07114.1"/>
    <property type="molecule type" value="Genomic_DNA"/>
</dbReference>
<reference evidence="9 10" key="1">
    <citation type="submission" date="2019-02" db="EMBL/GenBank/DDBJ databases">
        <title>Genome sequencing of the rare red list fungi Phellinidium pouzarii.</title>
        <authorList>
            <person name="Buettner E."/>
            <person name="Kellner H."/>
        </authorList>
    </citation>
    <scope>NUCLEOTIDE SEQUENCE [LARGE SCALE GENOMIC DNA]</scope>
    <source>
        <strain evidence="9 10">DSM 108285</strain>
    </source>
</reference>
<name>A0A4S4L6T1_9AGAM</name>
<feature type="region of interest" description="Disordered" evidence="6">
    <location>
        <begin position="893"/>
        <end position="913"/>
    </location>
</feature>
<dbReference type="GO" id="GO:0071949">
    <property type="term" value="F:FAD binding"/>
    <property type="evidence" value="ECO:0007669"/>
    <property type="project" value="InterPro"/>
</dbReference>
<dbReference type="SUPFAM" id="SSF54373">
    <property type="entry name" value="FAD-linked reductases, C-terminal domain"/>
    <property type="match status" value="1"/>
</dbReference>
<dbReference type="Proteomes" id="UP000308199">
    <property type="component" value="Unassembled WGS sequence"/>
</dbReference>
<feature type="domain" description="GH15-like" evidence="7">
    <location>
        <begin position="49"/>
        <end position="445"/>
    </location>
</feature>
<dbReference type="Pfam" id="PF00723">
    <property type="entry name" value="Glyco_hydro_15"/>
    <property type="match status" value="1"/>
</dbReference>
<dbReference type="InterPro" id="IPR050493">
    <property type="entry name" value="FAD-dep_Monooxygenase_BioMet"/>
</dbReference>
<evidence type="ECO:0008006" key="11">
    <source>
        <dbReference type="Google" id="ProtNLM"/>
    </source>
</evidence>
<dbReference type="PRINTS" id="PR00420">
    <property type="entry name" value="RNGMNOXGNASE"/>
</dbReference>
<dbReference type="InterPro" id="IPR002938">
    <property type="entry name" value="FAD-bd"/>
</dbReference>
<keyword evidence="2" id="KW-0285">Flavoprotein</keyword>
<evidence type="ECO:0000256" key="2">
    <source>
        <dbReference type="ARBA" id="ARBA00022630"/>
    </source>
</evidence>
<dbReference type="PANTHER" id="PTHR13789:SF147">
    <property type="entry name" value="PUTATIVE (AFU_ORTHOLOGUE AFUA_2G01950)-RELATED"/>
    <property type="match status" value="1"/>
</dbReference>
<organism evidence="9 10">
    <name type="scientific">Phellinidium pouzarii</name>
    <dbReference type="NCBI Taxonomy" id="167371"/>
    <lineage>
        <taxon>Eukaryota</taxon>
        <taxon>Fungi</taxon>
        <taxon>Dikarya</taxon>
        <taxon>Basidiomycota</taxon>
        <taxon>Agaricomycotina</taxon>
        <taxon>Agaricomycetes</taxon>
        <taxon>Hymenochaetales</taxon>
        <taxon>Hymenochaetaceae</taxon>
        <taxon>Phellinidium</taxon>
    </lineage>
</organism>
<evidence type="ECO:0000313" key="9">
    <source>
        <dbReference type="EMBL" id="THH07114.1"/>
    </source>
</evidence>
<dbReference type="Gene3D" id="1.50.10.10">
    <property type="match status" value="1"/>
</dbReference>
<keyword evidence="5" id="KW-0503">Monooxygenase</keyword>
<gene>
    <name evidence="9" type="ORF">EW145_g3617</name>
</gene>
<feature type="domain" description="FAD-binding" evidence="8">
    <location>
        <begin position="517"/>
        <end position="871"/>
    </location>
</feature>
<evidence type="ECO:0000313" key="10">
    <source>
        <dbReference type="Proteomes" id="UP000308199"/>
    </source>
</evidence>
<keyword evidence="3" id="KW-0274">FAD</keyword>
<dbReference type="InterPro" id="IPR036188">
    <property type="entry name" value="FAD/NAD-bd_sf"/>
</dbReference>
<dbReference type="SUPFAM" id="SSF48208">
    <property type="entry name" value="Six-hairpin glycosidases"/>
    <property type="match status" value="1"/>
</dbReference>
<feature type="region of interest" description="Disordered" evidence="6">
    <location>
        <begin position="945"/>
        <end position="964"/>
    </location>
</feature>
<evidence type="ECO:0000259" key="7">
    <source>
        <dbReference type="Pfam" id="PF00723"/>
    </source>
</evidence>
<dbReference type="GO" id="GO:0004497">
    <property type="term" value="F:monooxygenase activity"/>
    <property type="evidence" value="ECO:0007669"/>
    <property type="project" value="UniProtKB-KW"/>
</dbReference>
<dbReference type="FunFam" id="3.50.50.60:FF:000115">
    <property type="entry name" value="Salicylate hydroxylase, putative"/>
    <property type="match status" value="1"/>
</dbReference>
<dbReference type="Pfam" id="PF01494">
    <property type="entry name" value="FAD_binding_3"/>
    <property type="match status" value="1"/>
</dbReference>
<evidence type="ECO:0000256" key="3">
    <source>
        <dbReference type="ARBA" id="ARBA00022827"/>
    </source>
</evidence>
<dbReference type="InterPro" id="IPR011613">
    <property type="entry name" value="GH15-like"/>
</dbReference>
<dbReference type="AlphaFoldDB" id="A0A4S4L6T1"/>
<evidence type="ECO:0000256" key="1">
    <source>
        <dbReference type="ARBA" id="ARBA00007992"/>
    </source>
</evidence>
<dbReference type="PANTHER" id="PTHR13789">
    <property type="entry name" value="MONOOXYGENASE"/>
    <property type="match status" value="1"/>
</dbReference>
<sequence length="983" mass="109793">MQNLILGASKLRDHDDPVLTPKLLSFLLKDTNRYWNSWIRKSTYNGSWKEAVHRSALALKLLIFEPTGAVIASPTFSLPEYIGGTRNWFSWIRDSSFTLYALIRLGFTQEANAYMEFIFKRLEGRNPDGSLQIVYTIHGGKNLEEMELSHLDGHKGSKPVRIGNGAADHVQLDIYGELYVSCELIQSSYTLYAVAHPETVASMDCIYLGQKYGTPLSYETWVSVRELSFHHAVLKPFFKRAFSATDVIAHRKESDLSIWVAIDRGLRLADKRSLPCPRRNEWLLARDDLYEEIMTHAWNPEKKFFTQSYEDKETLDSAVLIMPLVFFCAASEERFLSTLRQVLKTPERGGLTANNLVYRYDVSKTDDGVGGEEGTFCLCTLWCVEALTRAGQYDKAMLVKATTMFEDFLQYTNHVGLCTEEISAAGEGLGNAVQGFTHVTLISAAYNLSRTLATVGSPRTEGHDQMGDGSGIVHRAAHGYPFFILSLRCRFFSSLLFKFMSVGSQHIYGGLQTAVRLDILIIGGGIGGLAAALCLGEAGHNVTVFEAVRKPREVGAGVQVSPNVSRLLLRWGLGARLHESAVEPEALVFRRYADGEVLGRSRWGSAVVEEHGAPYLHMHRADLHRALLERVRACPRVSFRASARVRSLDPVPRPRVALELVNGQVFEGDLIIGADGVHSLTRQVVCGRADLAQHTGDAAYRAVIPTKEMKKDPDLKSFVDTPELTTWMGPGRHIMTYCIRAKQEFNIVLLHPDEGAEEDYTAEGDTEKMRQDFVDFEPRVQKLLSLVDQTLRWRLVERMPLETWVHPEGRVALLGDACHPMLPYRAQGAAMAIEDAAVLGSLLLHLEEPAHRHLPRLLAAYESLRLRRTSETQETSALNRMRRAMLADAQTEVETQAHTTSRKNVANANQWADRKKNREQYGYDANAVVDAWLAAEGAAELHELSADASTDGETLSSSGSFSSRRGKSFWRWLSGKKVVTDSG</sequence>
<dbReference type="GO" id="GO:0005975">
    <property type="term" value="P:carbohydrate metabolic process"/>
    <property type="evidence" value="ECO:0007669"/>
    <property type="project" value="InterPro"/>
</dbReference>
<accession>A0A4S4L6T1</accession>